<reference evidence="3 4" key="1">
    <citation type="submission" date="2018-08" db="EMBL/GenBank/DDBJ databases">
        <title>Bacillus phenotypic plasticity.</title>
        <authorList>
            <person name="Hurtado E."/>
        </authorList>
    </citation>
    <scope>NUCLEOTIDE SEQUENCE [LARGE SCALE GENOMIC DNA]</scope>
    <source>
        <strain evidence="3 4">427</strain>
    </source>
</reference>
<dbReference type="InterPro" id="IPR041151">
    <property type="entry name" value="Bac_RepA_C"/>
</dbReference>
<feature type="compositionally biased region" description="Basic and acidic residues" evidence="1">
    <location>
        <begin position="179"/>
        <end position="190"/>
    </location>
</feature>
<feature type="region of interest" description="Disordered" evidence="1">
    <location>
        <begin position="121"/>
        <end position="205"/>
    </location>
</feature>
<comment type="caution">
    <text evidence="3">The sequence shown here is derived from an EMBL/GenBank/DDBJ whole genome shotgun (WGS) entry which is preliminary data.</text>
</comment>
<proteinExistence type="predicted"/>
<evidence type="ECO:0000256" key="1">
    <source>
        <dbReference type="SAM" id="MobiDB-lite"/>
    </source>
</evidence>
<evidence type="ECO:0000313" key="4">
    <source>
        <dbReference type="Proteomes" id="UP000324326"/>
    </source>
</evidence>
<protein>
    <recommendedName>
        <fullName evidence="2">Replication initiator protein A C-terminal domain-containing protein</fullName>
    </recommendedName>
</protein>
<dbReference type="RefSeq" id="WP_148957200.1">
    <property type="nucleotide sequence ID" value="NZ_QSND01000002.1"/>
</dbReference>
<evidence type="ECO:0000313" key="3">
    <source>
        <dbReference type="EMBL" id="KAA6451297.1"/>
    </source>
</evidence>
<dbReference type="EMBL" id="QSND01000002">
    <property type="protein sequence ID" value="KAA6451297.1"/>
    <property type="molecule type" value="Genomic_DNA"/>
</dbReference>
<gene>
    <name evidence="3" type="ORF">DX927_11005</name>
</gene>
<accession>A0A5M8RRT8</accession>
<dbReference type="Proteomes" id="UP000324326">
    <property type="component" value="Unassembled WGS sequence"/>
</dbReference>
<evidence type="ECO:0000259" key="2">
    <source>
        <dbReference type="Pfam" id="PF18008"/>
    </source>
</evidence>
<organism evidence="3 4">
    <name type="scientific">Bacillus swezeyi</name>
    <dbReference type="NCBI Taxonomy" id="1925020"/>
    <lineage>
        <taxon>Bacteria</taxon>
        <taxon>Bacillati</taxon>
        <taxon>Bacillota</taxon>
        <taxon>Bacilli</taxon>
        <taxon>Bacillales</taxon>
        <taxon>Bacillaceae</taxon>
        <taxon>Bacillus</taxon>
    </lineage>
</organism>
<feature type="compositionally biased region" description="Basic and acidic residues" evidence="1">
    <location>
        <begin position="132"/>
        <end position="155"/>
    </location>
</feature>
<feature type="domain" description="Replication initiator protein A C-terminal" evidence="2">
    <location>
        <begin position="243"/>
        <end position="326"/>
    </location>
</feature>
<dbReference type="AlphaFoldDB" id="A0A5M8RRT8"/>
<dbReference type="Pfam" id="PF18008">
    <property type="entry name" value="Bac_RepA_C"/>
    <property type="match status" value="1"/>
</dbReference>
<sequence length="354" mass="41224">MNQDFRNVRKQAFTMLSNAAVNDPELSLEAKGLLLIFLSNAPNWKIIMPEIISRSKNGRDAHYKVINELIKAGYFNRLTIREHGKVGKIKKTQYIFSDNKKDVIEETALINKELEEIYQRYQNSKKKKPNKKEKTPYPENQEVDKTKQTEGERSIPENQDMELLPENQDADSIPDNPDSENKELENKGETLEPQEFGESSNNTNINRYIEETLLETSSEHMDPKFEGDPKLEGLMKKSLESVLPNQIYNTLNVFCSTFNEMYEMYGILLRAKSTVSKKYNLNIMLEDFEEEIHSSLLAAIRKVKTDESIKTKENYIYISLYNKCEEIARSLKPSKNQKHQLDDNVVPFYNWLEN</sequence>
<name>A0A5M8RRT8_9BACI</name>